<dbReference type="AlphaFoldDB" id="A0A1V0GPL2"/>
<dbReference type="SMART" id="SM00895">
    <property type="entry name" value="FCD"/>
    <property type="match status" value="1"/>
</dbReference>
<evidence type="ECO:0000259" key="7">
    <source>
        <dbReference type="PROSITE" id="PS50949"/>
    </source>
</evidence>
<dbReference type="SUPFAM" id="SSF46785">
    <property type="entry name" value="Winged helix' DNA-binding domain"/>
    <property type="match status" value="1"/>
</dbReference>
<dbReference type="PANTHER" id="PTHR43537:SF34">
    <property type="entry name" value="PYRUVATE DEHYDROGENASE COMPLEX REPRESSOR"/>
    <property type="match status" value="1"/>
</dbReference>
<dbReference type="InterPro" id="IPR011711">
    <property type="entry name" value="GntR_C"/>
</dbReference>
<dbReference type="KEGG" id="pye:A6J80_03910"/>
<evidence type="ECO:0000256" key="2">
    <source>
        <dbReference type="ARBA" id="ARBA00023015"/>
    </source>
</evidence>
<dbReference type="PROSITE" id="PS50949">
    <property type="entry name" value="HTH_GNTR"/>
    <property type="match status" value="1"/>
</dbReference>
<protein>
    <recommendedName>
        <fullName evidence="6">Pyruvate dehydrogenase complex repressor</fullName>
    </recommendedName>
</protein>
<evidence type="ECO:0000256" key="1">
    <source>
        <dbReference type="ARBA" id="ARBA00022491"/>
    </source>
</evidence>
<dbReference type="EMBL" id="CP020442">
    <property type="protein sequence ID" value="ARC35639.1"/>
    <property type="molecule type" value="Genomic_DNA"/>
</dbReference>
<dbReference type="InterPro" id="IPR036388">
    <property type="entry name" value="WH-like_DNA-bd_sf"/>
</dbReference>
<sequence length="265" mass="28353">MTERTPRARVTDRVEAEIEALIRDRGLEPGDRLPSERALADRLSASRTSLREAIGRLAARGLVEVRKTGLVVARPGPRAWAHDGISAPLAPLVAHHAGFGHDVMEIRHALEGAAAYYAARRADPAAVGRIAQALETMIAGHGQADPGEEARQDAAFHLAIAEASNNAILHQVMSSLFSLLQASISESLEKLYLVPSTFEALSRQHRELYQAIAAGDADRARAASNAHLAFVETTIRQIDEDLARKARASAARAAGITGPAHPNNS</sequence>
<keyword evidence="1" id="KW-0678">Repressor</keyword>
<proteinExistence type="predicted"/>
<dbReference type="InterPro" id="IPR000524">
    <property type="entry name" value="Tscrpt_reg_HTH_GntR"/>
</dbReference>
<dbReference type="Gene3D" id="1.20.120.530">
    <property type="entry name" value="GntR ligand-binding domain-like"/>
    <property type="match status" value="1"/>
</dbReference>
<evidence type="ECO:0000313" key="8">
    <source>
        <dbReference type="EMBL" id="ARC35639.1"/>
    </source>
</evidence>
<dbReference type="CDD" id="cd07377">
    <property type="entry name" value="WHTH_GntR"/>
    <property type="match status" value="1"/>
</dbReference>
<keyword evidence="2" id="KW-0805">Transcription regulation</keyword>
<evidence type="ECO:0000256" key="4">
    <source>
        <dbReference type="ARBA" id="ARBA00023163"/>
    </source>
</evidence>
<evidence type="ECO:0000256" key="3">
    <source>
        <dbReference type="ARBA" id="ARBA00023125"/>
    </source>
</evidence>
<dbReference type="SUPFAM" id="SSF48008">
    <property type="entry name" value="GntR ligand-binding domain-like"/>
    <property type="match status" value="1"/>
</dbReference>
<dbReference type="InterPro" id="IPR036390">
    <property type="entry name" value="WH_DNA-bd_sf"/>
</dbReference>
<feature type="domain" description="HTH gntR-type" evidence="7">
    <location>
        <begin position="8"/>
        <end position="75"/>
    </location>
</feature>
<gene>
    <name evidence="8" type="ORF">A6J80_03910</name>
</gene>
<dbReference type="Pfam" id="PF07729">
    <property type="entry name" value="FCD"/>
    <property type="match status" value="1"/>
</dbReference>
<reference evidence="8" key="1">
    <citation type="submission" date="2017-12" db="EMBL/GenBank/DDBJ databases">
        <title>FDA dAtabase for Regulatory Grade micrObial Sequences (FDA-ARGOS): Supporting development and validation of Infectious Disease Dx tests.</title>
        <authorList>
            <person name="Campos J."/>
            <person name="Goldberg B."/>
            <person name="Tallon L."/>
            <person name="Sadzewicz L."/>
            <person name="Sengamalay N."/>
            <person name="Ott S."/>
            <person name="Godinez A."/>
            <person name="Nagaraj S."/>
            <person name="Vyas G."/>
            <person name="Aluvathingal J."/>
            <person name="Nadendla S."/>
            <person name="Geyer C."/>
            <person name="Nandy P."/>
            <person name="Hobson J."/>
            <person name="Sichtig H."/>
        </authorList>
    </citation>
    <scope>NUCLEOTIDE SEQUENCE</scope>
    <source>
        <strain evidence="8">FDAARGOS_252</strain>
    </source>
</reference>
<keyword evidence="4" id="KW-0804">Transcription</keyword>
<evidence type="ECO:0000256" key="5">
    <source>
        <dbReference type="ARBA" id="ARBA00037357"/>
    </source>
</evidence>
<accession>A0A1V0GPL2</accession>
<dbReference type="Gene3D" id="1.10.10.10">
    <property type="entry name" value="Winged helix-like DNA-binding domain superfamily/Winged helix DNA-binding domain"/>
    <property type="match status" value="1"/>
</dbReference>
<dbReference type="PRINTS" id="PR00035">
    <property type="entry name" value="HTHGNTR"/>
</dbReference>
<comment type="function">
    <text evidence="5">Transcriptional repressor for the pyruvate dehydrogenase complex genes aceEF and lpd.</text>
</comment>
<name>A0A1V0GPL2_9RHOB</name>
<dbReference type="PANTHER" id="PTHR43537">
    <property type="entry name" value="TRANSCRIPTIONAL REGULATOR, GNTR FAMILY"/>
    <property type="match status" value="1"/>
</dbReference>
<evidence type="ECO:0000256" key="6">
    <source>
        <dbReference type="ARBA" id="ARBA00039592"/>
    </source>
</evidence>
<dbReference type="GO" id="GO:0003700">
    <property type="term" value="F:DNA-binding transcription factor activity"/>
    <property type="evidence" value="ECO:0007669"/>
    <property type="project" value="InterPro"/>
</dbReference>
<dbReference type="GO" id="GO:0003677">
    <property type="term" value="F:DNA binding"/>
    <property type="evidence" value="ECO:0007669"/>
    <property type="project" value="UniProtKB-KW"/>
</dbReference>
<dbReference type="STRING" id="147645.A6J80_03910"/>
<organism evidence="8 9">
    <name type="scientific">Paracoccus yeei</name>
    <dbReference type="NCBI Taxonomy" id="147645"/>
    <lineage>
        <taxon>Bacteria</taxon>
        <taxon>Pseudomonadati</taxon>
        <taxon>Pseudomonadota</taxon>
        <taxon>Alphaproteobacteria</taxon>
        <taxon>Rhodobacterales</taxon>
        <taxon>Paracoccaceae</taxon>
        <taxon>Paracoccus</taxon>
    </lineage>
</organism>
<evidence type="ECO:0000313" key="9">
    <source>
        <dbReference type="Proteomes" id="UP000191257"/>
    </source>
</evidence>
<dbReference type="eggNOG" id="COG2186">
    <property type="taxonomic scope" value="Bacteria"/>
</dbReference>
<dbReference type="Proteomes" id="UP000191257">
    <property type="component" value="Chromosome"/>
</dbReference>
<dbReference type="SMART" id="SM00345">
    <property type="entry name" value="HTH_GNTR"/>
    <property type="match status" value="1"/>
</dbReference>
<dbReference type="Pfam" id="PF00392">
    <property type="entry name" value="GntR"/>
    <property type="match status" value="1"/>
</dbReference>
<dbReference type="RefSeq" id="WP_080620573.1">
    <property type="nucleotide sequence ID" value="NZ_CAWMZI010000001.1"/>
</dbReference>
<keyword evidence="3" id="KW-0238">DNA-binding</keyword>
<dbReference type="InterPro" id="IPR008920">
    <property type="entry name" value="TF_FadR/GntR_C"/>
</dbReference>
<keyword evidence="9" id="KW-1185">Reference proteome</keyword>